<organism evidence="2">
    <name type="scientific">uncultured Gemmatimonadaceae bacterium</name>
    <dbReference type="NCBI Taxonomy" id="246130"/>
    <lineage>
        <taxon>Bacteria</taxon>
        <taxon>Pseudomonadati</taxon>
        <taxon>Gemmatimonadota</taxon>
        <taxon>Gemmatimonadia</taxon>
        <taxon>Gemmatimonadales</taxon>
        <taxon>Gemmatimonadaceae</taxon>
        <taxon>environmental samples</taxon>
    </lineage>
</organism>
<feature type="compositionally biased region" description="Basic residues" evidence="1">
    <location>
        <begin position="20"/>
        <end position="40"/>
    </location>
</feature>
<dbReference type="AlphaFoldDB" id="A0A6J4M515"/>
<feature type="non-terminal residue" evidence="2">
    <location>
        <position position="1"/>
    </location>
</feature>
<protein>
    <submittedName>
        <fullName evidence="2">Uncharacterized protein</fullName>
    </submittedName>
</protein>
<name>A0A6J4M515_9BACT</name>
<proteinExistence type="predicted"/>
<evidence type="ECO:0000256" key="1">
    <source>
        <dbReference type="SAM" id="MobiDB-lite"/>
    </source>
</evidence>
<reference evidence="2" key="1">
    <citation type="submission" date="2020-02" db="EMBL/GenBank/DDBJ databases">
        <authorList>
            <person name="Meier V. D."/>
        </authorList>
    </citation>
    <scope>NUCLEOTIDE SEQUENCE</scope>
    <source>
        <strain evidence="2">AVDCRST_MAG11</strain>
    </source>
</reference>
<evidence type="ECO:0000313" key="2">
    <source>
        <dbReference type="EMBL" id="CAA9350454.1"/>
    </source>
</evidence>
<feature type="non-terminal residue" evidence="2">
    <location>
        <position position="73"/>
    </location>
</feature>
<sequence length="73" mass="7890">AAAHRGAGRRAGTGRSARAAGRRPRAGGKTHTRRRKRRSASRWGGGRGRTAGRHDGARRTGVSCWLLFVVCRL</sequence>
<feature type="region of interest" description="Disordered" evidence="1">
    <location>
        <begin position="1"/>
        <end position="56"/>
    </location>
</feature>
<accession>A0A6J4M515</accession>
<dbReference type="EMBL" id="CADCTU010000755">
    <property type="protein sequence ID" value="CAA9350454.1"/>
    <property type="molecule type" value="Genomic_DNA"/>
</dbReference>
<gene>
    <name evidence="2" type="ORF">AVDCRST_MAG11-3492</name>
</gene>